<sequence>MKKILLLAMSITASLSAYAQQATASPEVVPYDYGMHLDISQVINISPIADVCGPTAAEITYKDSQGEVHILGYSVMGTGCSN</sequence>
<evidence type="ECO:0000313" key="1">
    <source>
        <dbReference type="EMBL" id="SMQ30385.1"/>
    </source>
</evidence>
<reference evidence="1" key="1">
    <citation type="submission" date="2017-05" db="EMBL/GenBank/DDBJ databases">
        <authorList>
            <person name="Varghese N."/>
            <person name="Submissions S."/>
        </authorList>
    </citation>
    <scope>NUCLEOTIDE SEQUENCE</scope>
    <source>
        <strain evidence="1">LMG 28168</strain>
    </source>
</reference>
<organism evidence="1 2">
    <name type="scientific">Pseudomonas helmanticensis</name>
    <dbReference type="NCBI Taxonomy" id="1471381"/>
    <lineage>
        <taxon>Bacteria</taxon>
        <taxon>Pseudomonadati</taxon>
        <taxon>Pseudomonadota</taxon>
        <taxon>Gammaproteobacteria</taxon>
        <taxon>Pseudomonadales</taxon>
        <taxon>Pseudomonadaceae</taxon>
        <taxon>Pseudomonas</taxon>
    </lineage>
</organism>
<name>A0ACD2UD74_9PSED</name>
<protein>
    <submittedName>
        <fullName evidence="1">Uncharacterized protein</fullName>
    </submittedName>
</protein>
<evidence type="ECO:0000313" key="2">
    <source>
        <dbReference type="Proteomes" id="UP001158048"/>
    </source>
</evidence>
<keyword evidence="2" id="KW-1185">Reference proteome</keyword>
<dbReference type="EMBL" id="FXUY01000002">
    <property type="protein sequence ID" value="SMQ30385.1"/>
    <property type="molecule type" value="Genomic_DNA"/>
</dbReference>
<gene>
    <name evidence="1" type="ORF">SAMN04488483_5383</name>
</gene>
<accession>A0ACD2UD74</accession>
<proteinExistence type="predicted"/>
<dbReference type="Proteomes" id="UP001158048">
    <property type="component" value="Unassembled WGS sequence"/>
</dbReference>
<comment type="caution">
    <text evidence="1">The sequence shown here is derived from an EMBL/GenBank/DDBJ whole genome shotgun (WGS) entry which is preliminary data.</text>
</comment>